<evidence type="ECO:0000256" key="1">
    <source>
        <dbReference type="ARBA" id="ARBA00022605"/>
    </source>
</evidence>
<dbReference type="EMBL" id="JANFYS010000003">
    <property type="protein sequence ID" value="MCQ4769441.1"/>
    <property type="molecule type" value="Genomic_DNA"/>
</dbReference>
<dbReference type="Pfam" id="PF01202">
    <property type="entry name" value="SKI"/>
    <property type="match status" value="1"/>
</dbReference>
<dbReference type="GO" id="GO:0009073">
    <property type="term" value="P:aromatic amino acid family biosynthetic process"/>
    <property type="evidence" value="ECO:0007669"/>
    <property type="project" value="UniProtKB-KW"/>
</dbReference>
<dbReference type="SUPFAM" id="SSF52540">
    <property type="entry name" value="P-loop containing nucleoside triphosphate hydrolases"/>
    <property type="match status" value="1"/>
</dbReference>
<comment type="similarity">
    <text evidence="7">Belongs to the shikimate kinase family.</text>
</comment>
<dbReference type="EC" id="2.7.1.71" evidence="7"/>
<dbReference type="GO" id="GO:0008652">
    <property type="term" value="P:amino acid biosynthetic process"/>
    <property type="evidence" value="ECO:0007669"/>
    <property type="project" value="UniProtKB-KW"/>
</dbReference>
<keyword evidence="1 7" id="KW-0028">Amino-acid biosynthesis</keyword>
<dbReference type="RefSeq" id="WP_256303208.1">
    <property type="nucleotide sequence ID" value="NZ_JANFYS010000003.1"/>
</dbReference>
<keyword evidence="4 7" id="KW-0418">Kinase</keyword>
<dbReference type="HAMAP" id="MF_00109">
    <property type="entry name" value="Shikimate_kinase"/>
    <property type="match status" value="1"/>
</dbReference>
<organism evidence="8 9">
    <name type="scientific">Intestinimonas massiliensis</name>
    <name type="common">ex Afouda et al. 2020</name>
    <dbReference type="NCBI Taxonomy" id="1673721"/>
    <lineage>
        <taxon>Bacteria</taxon>
        <taxon>Bacillati</taxon>
        <taxon>Bacillota</taxon>
        <taxon>Clostridia</taxon>
        <taxon>Eubacteriales</taxon>
        <taxon>Intestinimonas</taxon>
    </lineage>
</organism>
<feature type="binding site" evidence="7">
    <location>
        <position position="116"/>
    </location>
    <ligand>
        <name>ATP</name>
        <dbReference type="ChEBI" id="CHEBI:30616"/>
    </ligand>
</feature>
<dbReference type="InterPro" id="IPR031322">
    <property type="entry name" value="Shikimate/glucono_kinase"/>
</dbReference>
<accession>A0AAW5JLK6</accession>
<dbReference type="PANTHER" id="PTHR21087:SF16">
    <property type="entry name" value="SHIKIMATE KINASE 1, CHLOROPLASTIC"/>
    <property type="match status" value="1"/>
</dbReference>
<dbReference type="AlphaFoldDB" id="A0AAW5JLK6"/>
<feature type="binding site" evidence="7">
    <location>
        <position position="78"/>
    </location>
    <ligand>
        <name>substrate</name>
    </ligand>
</feature>
<proteinExistence type="inferred from homology"/>
<evidence type="ECO:0000313" key="9">
    <source>
        <dbReference type="Proteomes" id="UP001204562"/>
    </source>
</evidence>
<dbReference type="InterPro" id="IPR000623">
    <property type="entry name" value="Shikimate_kinase/TSH1"/>
</dbReference>
<evidence type="ECO:0000256" key="2">
    <source>
        <dbReference type="ARBA" id="ARBA00022679"/>
    </source>
</evidence>
<feature type="binding site" evidence="7">
    <location>
        <begin position="11"/>
        <end position="16"/>
    </location>
    <ligand>
        <name>ATP</name>
        <dbReference type="ChEBI" id="CHEBI:30616"/>
    </ligand>
</feature>
<comment type="cofactor">
    <cofactor evidence="7">
        <name>Mg(2+)</name>
        <dbReference type="ChEBI" id="CHEBI:18420"/>
    </cofactor>
    <text evidence="7">Binds 1 Mg(2+) ion per subunit.</text>
</comment>
<feature type="binding site" evidence="7">
    <location>
        <position position="15"/>
    </location>
    <ligand>
        <name>Mg(2+)</name>
        <dbReference type="ChEBI" id="CHEBI:18420"/>
    </ligand>
</feature>
<evidence type="ECO:0000313" key="8">
    <source>
        <dbReference type="EMBL" id="MCQ4769441.1"/>
    </source>
</evidence>
<keyword evidence="2 7" id="KW-0808">Transferase</keyword>
<dbReference type="InterPro" id="IPR027417">
    <property type="entry name" value="P-loop_NTPase"/>
</dbReference>
<evidence type="ECO:0000256" key="6">
    <source>
        <dbReference type="ARBA" id="ARBA00023141"/>
    </source>
</evidence>
<dbReference type="PANTHER" id="PTHR21087">
    <property type="entry name" value="SHIKIMATE KINASE"/>
    <property type="match status" value="1"/>
</dbReference>
<keyword evidence="6 7" id="KW-0057">Aromatic amino acid biosynthesis</keyword>
<comment type="subunit">
    <text evidence="7">Monomer.</text>
</comment>
<comment type="pathway">
    <text evidence="7">Metabolic intermediate biosynthesis; chorismate biosynthesis; chorismate from D-erythrose 4-phosphate and phosphoenolpyruvate: step 5/7.</text>
</comment>
<dbReference type="Proteomes" id="UP001204562">
    <property type="component" value="Unassembled WGS sequence"/>
</dbReference>
<dbReference type="GO" id="GO:0004765">
    <property type="term" value="F:shikimate kinase activity"/>
    <property type="evidence" value="ECO:0007669"/>
    <property type="project" value="UniProtKB-UniRule"/>
</dbReference>
<comment type="function">
    <text evidence="7">Catalyzes the specific phosphorylation of the 3-hydroxyl group of shikimic acid using ATP as a cosubstrate.</text>
</comment>
<keyword evidence="3 7" id="KW-0547">Nucleotide-binding</keyword>
<comment type="catalytic activity">
    <reaction evidence="7">
        <text>shikimate + ATP = 3-phosphoshikimate + ADP + H(+)</text>
        <dbReference type="Rhea" id="RHEA:13121"/>
        <dbReference type="ChEBI" id="CHEBI:15378"/>
        <dbReference type="ChEBI" id="CHEBI:30616"/>
        <dbReference type="ChEBI" id="CHEBI:36208"/>
        <dbReference type="ChEBI" id="CHEBI:145989"/>
        <dbReference type="ChEBI" id="CHEBI:456216"/>
        <dbReference type="EC" id="2.7.1.71"/>
    </reaction>
</comment>
<dbReference type="PRINTS" id="PR01100">
    <property type="entry name" value="SHIKIMTKNASE"/>
</dbReference>
<keyword evidence="7" id="KW-0460">Magnesium</keyword>
<feature type="binding site" evidence="7">
    <location>
        <position position="150"/>
    </location>
    <ligand>
        <name>ATP</name>
        <dbReference type="ChEBI" id="CHEBI:30616"/>
    </ligand>
</feature>
<dbReference type="GO" id="GO:0009423">
    <property type="term" value="P:chorismate biosynthetic process"/>
    <property type="evidence" value="ECO:0007669"/>
    <property type="project" value="UniProtKB-UniRule"/>
</dbReference>
<dbReference type="GO" id="GO:0005829">
    <property type="term" value="C:cytosol"/>
    <property type="evidence" value="ECO:0007669"/>
    <property type="project" value="TreeGrafter"/>
</dbReference>
<feature type="binding site" evidence="7">
    <location>
        <position position="133"/>
    </location>
    <ligand>
        <name>substrate</name>
    </ligand>
</feature>
<dbReference type="Gene3D" id="3.40.50.300">
    <property type="entry name" value="P-loop containing nucleotide triphosphate hydrolases"/>
    <property type="match status" value="1"/>
</dbReference>
<dbReference type="CDD" id="cd00464">
    <property type="entry name" value="SK"/>
    <property type="match status" value="1"/>
</dbReference>
<evidence type="ECO:0000256" key="7">
    <source>
        <dbReference type="HAMAP-Rule" id="MF_00109"/>
    </source>
</evidence>
<name>A0AAW5JLK6_9FIRM</name>
<dbReference type="GO" id="GO:0005524">
    <property type="term" value="F:ATP binding"/>
    <property type="evidence" value="ECO:0007669"/>
    <property type="project" value="UniProtKB-UniRule"/>
</dbReference>
<comment type="subcellular location">
    <subcellularLocation>
        <location evidence="7">Cytoplasm</location>
    </subcellularLocation>
</comment>
<evidence type="ECO:0000256" key="3">
    <source>
        <dbReference type="ARBA" id="ARBA00022741"/>
    </source>
</evidence>
<gene>
    <name evidence="7" type="primary">aroK</name>
    <name evidence="8" type="ORF">NE579_03030</name>
</gene>
<sequence>MDNIILVGMPGAGKSTVGVLLAKTLGYAFLDTDLVIQAREGALLQQLLDARGQEAFLEAEADAVCAVSCRCTVIATGGSAVYRTRAVERLRELGRVVYLRLPLDEVERRLNNIGSRGIAMAPGQTLADLYAYRTPLYEGCADLTVDTAGQTLEESVSAVLRALGKGETGPLPAL</sequence>
<keyword evidence="5 7" id="KW-0067">ATP-binding</keyword>
<reference evidence="8" key="1">
    <citation type="submission" date="2022-06" db="EMBL/GenBank/DDBJ databases">
        <title>Isolation of gut microbiota from human fecal samples.</title>
        <authorList>
            <person name="Pamer E.G."/>
            <person name="Barat B."/>
            <person name="Waligurski E."/>
            <person name="Medina S."/>
            <person name="Paddock L."/>
            <person name="Mostad J."/>
        </authorList>
    </citation>
    <scope>NUCLEOTIDE SEQUENCE</scope>
    <source>
        <strain evidence="8">DFI.9.91</strain>
    </source>
</reference>
<evidence type="ECO:0000256" key="4">
    <source>
        <dbReference type="ARBA" id="ARBA00022777"/>
    </source>
</evidence>
<protein>
    <recommendedName>
        <fullName evidence="7">Shikimate kinase</fullName>
        <shortName evidence="7">SK</shortName>
        <ecNumber evidence="7">2.7.1.71</ecNumber>
    </recommendedName>
</protein>
<dbReference type="GO" id="GO:0000287">
    <property type="term" value="F:magnesium ion binding"/>
    <property type="evidence" value="ECO:0007669"/>
    <property type="project" value="UniProtKB-UniRule"/>
</dbReference>
<feature type="binding site" evidence="7">
    <location>
        <position position="33"/>
    </location>
    <ligand>
        <name>substrate</name>
    </ligand>
</feature>
<keyword evidence="7" id="KW-0479">Metal-binding</keyword>
<comment type="caution">
    <text evidence="8">The sequence shown here is derived from an EMBL/GenBank/DDBJ whole genome shotgun (WGS) entry which is preliminary data.</text>
</comment>
<comment type="caution">
    <text evidence="7">Lacks conserved residue(s) required for the propagation of feature annotation.</text>
</comment>
<evidence type="ECO:0000256" key="5">
    <source>
        <dbReference type="ARBA" id="ARBA00022840"/>
    </source>
</evidence>
<keyword evidence="7" id="KW-0963">Cytoplasm</keyword>